<evidence type="ECO:0000256" key="1">
    <source>
        <dbReference type="ARBA" id="ARBA00022729"/>
    </source>
</evidence>
<dbReference type="GO" id="GO:0015920">
    <property type="term" value="P:lipopolysaccharide transport"/>
    <property type="evidence" value="ECO:0007669"/>
    <property type="project" value="InterPro"/>
</dbReference>
<dbReference type="InterPro" id="IPR007543">
    <property type="entry name" value="LptD_C"/>
</dbReference>
<comment type="similarity">
    <text evidence="2">Belongs to the LptD family.</text>
</comment>
<evidence type="ECO:0000256" key="2">
    <source>
        <dbReference type="HAMAP-Rule" id="MF_01411"/>
    </source>
</evidence>
<feature type="domain" description="LptD C-terminal" evidence="3">
    <location>
        <begin position="334"/>
        <end position="706"/>
    </location>
</feature>
<accession>A0AAQ1GLQ2</accession>
<dbReference type="EMBL" id="FNZM01000018">
    <property type="protein sequence ID" value="SEK10043.1"/>
    <property type="molecule type" value="Genomic_DNA"/>
</dbReference>
<dbReference type="PANTHER" id="PTHR30189:SF1">
    <property type="entry name" value="LPS-ASSEMBLY PROTEIN LPTD"/>
    <property type="match status" value="1"/>
</dbReference>
<dbReference type="Proteomes" id="UP000183529">
    <property type="component" value="Unassembled WGS sequence"/>
</dbReference>
<dbReference type="PANTHER" id="PTHR30189">
    <property type="entry name" value="LPS-ASSEMBLY PROTEIN"/>
    <property type="match status" value="1"/>
</dbReference>
<dbReference type="GO" id="GO:1990351">
    <property type="term" value="C:transporter complex"/>
    <property type="evidence" value="ECO:0007669"/>
    <property type="project" value="TreeGrafter"/>
</dbReference>
<dbReference type="AlphaFoldDB" id="A0AAQ1GLQ2"/>
<protein>
    <recommendedName>
        <fullName evidence="2">LPS-assembly protein LptD</fullName>
    </recommendedName>
</protein>
<organism evidence="4 5">
    <name type="scientific">Paraburkholderia tropica</name>
    <dbReference type="NCBI Taxonomy" id="92647"/>
    <lineage>
        <taxon>Bacteria</taxon>
        <taxon>Pseudomonadati</taxon>
        <taxon>Pseudomonadota</taxon>
        <taxon>Betaproteobacteria</taxon>
        <taxon>Burkholderiales</taxon>
        <taxon>Burkholderiaceae</taxon>
        <taxon>Paraburkholderia</taxon>
    </lineage>
</organism>
<dbReference type="InterPro" id="IPR050218">
    <property type="entry name" value="LptD"/>
</dbReference>
<comment type="subcellular location">
    <subcellularLocation>
        <location evidence="2">Cell outer membrane</location>
    </subcellularLocation>
</comment>
<comment type="caution">
    <text evidence="2">Lacks conserved residue(s) required for the propagation of feature annotation.</text>
</comment>
<proteinExistence type="inferred from homology"/>
<evidence type="ECO:0000313" key="4">
    <source>
        <dbReference type="EMBL" id="SEK10043.1"/>
    </source>
</evidence>
<sequence length="805" mass="88750">MTRGTGRRASAARVRRILLTSLVISPALIRDVMRGFRLKPLISLLIAVPGFAPPHALAQLSDAAAQPASLGDNWALRVDPQLQEHPLQGGQKGATAALGDTMTSTADTDLALHGNAELRRYESVVKGDALHYFEDTDTADAYGHVDITQSGVSFFGPYAHMLVEAQQGYISTPRYHFVVNGGWGSATRADLVDNERAVLHNGTYTTCQCSGEPAWYLRASQFDMDSGTDTGIAHNAVLVFQGLPIFASPWLSFPLSSDRRSGILPPTFSFSSTGGFDLSVPIYFNLAPNYDLTLTPRIISRRGDLMTADYHYLGSDYSGEFSALFLPHDALTNTQRYDIAIKHDWNIGSGFSAYVNYNRVSDANVTTDLTSSGQYLLGSTTLYDQEAGLRYANGPWSVLLREQHWQQYSGDTIYNREPQLNVKYARYNVDGLDFGAEADASRFTMSSGDVAQGNRFVFNPYVALPIVRPSWYITPKVQWHFASYDLSSLGSDPIAGQPRNFSVNVPTVSLDSGMTFERSVTLFGRSYIQTLEPRLFYVYTPYRNQNFAPIFDTAESDFGLAEIFTTNSFVGNDRIADANRITAAITTRFIDAQTGSEAARFVLAQQYNFTTPRVTLLADGSTTDLTRTGVIEGSSLNIGSAFKAEQAIEYNEAKSYLSHTSTGFSWAPAPGQVINMAYRYTRADASVDNEPVSQFIISGQWPLTRHLSSVARVNYDMHLHRLIAGLLGFQYSADCWSLGIAFEKYTNETSSTTVPSTGSRVLMQLELRGLSKVDNGMLNQFKDSVPGYTPVSNNITPLSRFTDYQ</sequence>
<dbReference type="InterPro" id="IPR020889">
    <property type="entry name" value="LipoPS_assembly_LptD"/>
</dbReference>
<name>A0AAQ1GLQ2_9BURK</name>
<gene>
    <name evidence="2" type="primary">lptD</name>
    <name evidence="4" type="ORF">SAMN05216550_118116</name>
</gene>
<dbReference type="Pfam" id="PF04453">
    <property type="entry name" value="LptD"/>
    <property type="match status" value="1"/>
</dbReference>
<comment type="caution">
    <text evidence="4">The sequence shown here is derived from an EMBL/GenBank/DDBJ whole genome shotgun (WGS) entry which is preliminary data.</text>
</comment>
<dbReference type="HAMAP" id="MF_01411">
    <property type="entry name" value="LPS_assembly_LptD"/>
    <property type="match status" value="1"/>
</dbReference>
<reference evidence="4 5" key="1">
    <citation type="submission" date="2016-10" db="EMBL/GenBank/DDBJ databases">
        <authorList>
            <person name="Varghese N."/>
            <person name="Submissions S."/>
        </authorList>
    </citation>
    <scope>NUCLEOTIDE SEQUENCE [LARGE SCALE GENOMIC DNA]</scope>
    <source>
        <strain evidence="4 5">LMG 22274</strain>
    </source>
</reference>
<keyword evidence="1 2" id="KW-0732">Signal</keyword>
<dbReference type="GO" id="GO:0043165">
    <property type="term" value="P:Gram-negative-bacterium-type cell outer membrane assembly"/>
    <property type="evidence" value="ECO:0007669"/>
    <property type="project" value="UniProtKB-UniRule"/>
</dbReference>
<evidence type="ECO:0000259" key="3">
    <source>
        <dbReference type="Pfam" id="PF04453"/>
    </source>
</evidence>
<comment type="function">
    <text evidence="2">Together with LptE, is involved in the assembly of lipopolysaccharide (LPS) at the surface of the outer membrane.</text>
</comment>
<keyword evidence="2" id="KW-0472">Membrane</keyword>
<keyword evidence="2" id="KW-0998">Cell outer membrane</keyword>
<dbReference type="GO" id="GO:0009279">
    <property type="term" value="C:cell outer membrane"/>
    <property type="evidence" value="ECO:0007669"/>
    <property type="project" value="UniProtKB-SubCell"/>
</dbReference>
<evidence type="ECO:0000313" key="5">
    <source>
        <dbReference type="Proteomes" id="UP000183529"/>
    </source>
</evidence>
<comment type="subunit">
    <text evidence="2">Component of the lipopolysaccharide transport and assembly complex. Interacts with LptE and LptA.</text>
</comment>